<dbReference type="EMBL" id="AP017895">
    <property type="protein sequence ID" value="BAV89039.1"/>
    <property type="molecule type" value="Genomic_DNA"/>
</dbReference>
<dbReference type="PROSITE" id="PS51257">
    <property type="entry name" value="PROKAR_LIPOPROTEIN"/>
    <property type="match status" value="1"/>
</dbReference>
<dbReference type="InterPro" id="IPR017195">
    <property type="entry name" value="ABC_thiamin-permease_prd"/>
</dbReference>
<dbReference type="KEGG" id="raj:RA11412_2740"/>
<reference evidence="1 2" key="1">
    <citation type="submission" date="2016-10" db="EMBL/GenBank/DDBJ databases">
        <title>Genome sequence of Rothia aeria strain JCM11412.</title>
        <authorList>
            <person name="Nambu T."/>
        </authorList>
    </citation>
    <scope>NUCLEOTIDE SEQUENCE [LARGE SCALE GENOMIC DNA]</scope>
    <source>
        <strain evidence="1 2">JCM 11412</strain>
    </source>
</reference>
<protein>
    <submittedName>
        <fullName evidence="1">Substrate-specific component YkoE</fullName>
    </submittedName>
</protein>
<gene>
    <name evidence="1" type="ORF">RA11412_2740</name>
</gene>
<dbReference type="PIRSF" id="PIRSF037394">
    <property type="entry name" value="ABC_thiamine-permease_YkoE_prd"/>
    <property type="match status" value="1"/>
</dbReference>
<name>A0A2Z5R514_9MICC</name>
<accession>A0A2Z5R514</accession>
<evidence type="ECO:0000313" key="1">
    <source>
        <dbReference type="EMBL" id="BAV89039.1"/>
    </source>
</evidence>
<dbReference type="RefSeq" id="WP_128088123.1">
    <property type="nucleotide sequence ID" value="NZ_CP068102.1"/>
</dbReference>
<dbReference type="GeneID" id="93862289"/>
<dbReference type="Pfam" id="PF09819">
    <property type="entry name" value="ABC_cobalt"/>
    <property type="match status" value="1"/>
</dbReference>
<evidence type="ECO:0000313" key="2">
    <source>
        <dbReference type="Proteomes" id="UP000250241"/>
    </source>
</evidence>
<organism evidence="1 2">
    <name type="scientific">Rothia aeria</name>
    <dbReference type="NCBI Taxonomy" id="172042"/>
    <lineage>
        <taxon>Bacteria</taxon>
        <taxon>Bacillati</taxon>
        <taxon>Actinomycetota</taxon>
        <taxon>Actinomycetes</taxon>
        <taxon>Micrococcales</taxon>
        <taxon>Micrococcaceae</taxon>
        <taxon>Rothia</taxon>
    </lineage>
</organism>
<keyword evidence="2" id="KW-1185">Reference proteome</keyword>
<dbReference type="Proteomes" id="UP000250241">
    <property type="component" value="Chromosome"/>
</dbReference>
<sequence>MSHKSRLTWRVNEIVIVSVVAVACAVVFWVWDIGVSPAAKTIFAAVPEYQPLIGGAWLLAGVLGGYLIRKPGAALYCEVVAAIISVLLTGGAFSGEILLAGLIQGVGAEIAFAVFAYRRWNLPVAVFAGALAGLFMGGNEILIYYPDMDPIKAAIYIVCSVLSGLVMSGIGSWALTKALAKTGVLASLASGAQARTVQA</sequence>
<proteinExistence type="predicted"/>
<dbReference type="AlphaFoldDB" id="A0A2Z5R514"/>